<keyword evidence="1" id="KW-0812">Transmembrane</keyword>
<keyword evidence="1" id="KW-0472">Membrane</keyword>
<dbReference type="Proteomes" id="UP000663970">
    <property type="component" value="Unassembled WGS sequence"/>
</dbReference>
<comment type="caution">
    <text evidence="2">The sequence shown here is derived from an EMBL/GenBank/DDBJ whole genome shotgun (WGS) entry which is preliminary data.</text>
</comment>
<keyword evidence="3" id="KW-1185">Reference proteome</keyword>
<feature type="transmembrane region" description="Helical" evidence="1">
    <location>
        <begin position="28"/>
        <end position="49"/>
    </location>
</feature>
<gene>
    <name evidence="2" type="ORF">JF544_11255</name>
</gene>
<keyword evidence="1" id="KW-1133">Transmembrane helix</keyword>
<evidence type="ECO:0000313" key="3">
    <source>
        <dbReference type="Proteomes" id="UP000663970"/>
    </source>
</evidence>
<protein>
    <submittedName>
        <fullName evidence="2">Uncharacterized protein</fullName>
    </submittedName>
</protein>
<reference evidence="2 3" key="1">
    <citation type="submission" date="2020-12" db="EMBL/GenBank/DDBJ databases">
        <title>Oil enriched cultivation method for isolating marine PHA-producing bacteria.</title>
        <authorList>
            <person name="Zheng W."/>
            <person name="Yu S."/>
            <person name="Huang Y."/>
        </authorList>
    </citation>
    <scope>NUCLEOTIDE SEQUENCE [LARGE SCALE GENOMIC DNA]</scope>
    <source>
        <strain evidence="2 3">SY-2-6</strain>
    </source>
</reference>
<evidence type="ECO:0000313" key="2">
    <source>
        <dbReference type="EMBL" id="MBN8235830.1"/>
    </source>
</evidence>
<name>A0ABS3DWV9_9BACI</name>
<organism evidence="2 3">
    <name type="scientific">Halobacillus kuroshimensis</name>
    <dbReference type="NCBI Taxonomy" id="302481"/>
    <lineage>
        <taxon>Bacteria</taxon>
        <taxon>Bacillati</taxon>
        <taxon>Bacillota</taxon>
        <taxon>Bacilli</taxon>
        <taxon>Bacillales</taxon>
        <taxon>Bacillaceae</taxon>
        <taxon>Halobacillus</taxon>
    </lineage>
</organism>
<proteinExistence type="predicted"/>
<dbReference type="EMBL" id="JAEKJY010000003">
    <property type="protein sequence ID" value="MBN8235830.1"/>
    <property type="molecule type" value="Genomic_DNA"/>
</dbReference>
<accession>A0ABS3DWV9</accession>
<evidence type="ECO:0000256" key="1">
    <source>
        <dbReference type="SAM" id="Phobius"/>
    </source>
</evidence>
<dbReference type="RefSeq" id="WP_206933999.1">
    <property type="nucleotide sequence ID" value="NZ_JAEKJY010000003.1"/>
</dbReference>
<sequence>MKLSYFLLLIIFMMQGTALVNVTLFENNWNGLMLWINTSLFIIATALTVKPADSSHKDH</sequence>